<evidence type="ECO:0000313" key="9">
    <source>
        <dbReference type="Proteomes" id="UP000604241"/>
    </source>
</evidence>
<evidence type="ECO:0000256" key="6">
    <source>
        <dbReference type="SAM" id="SignalP"/>
    </source>
</evidence>
<evidence type="ECO:0000259" key="7">
    <source>
        <dbReference type="PROSITE" id="PS50059"/>
    </source>
</evidence>
<keyword evidence="3 4" id="KW-0413">Isomerase</keyword>
<dbReference type="Gene3D" id="3.10.50.40">
    <property type="match status" value="1"/>
</dbReference>
<name>A0ABR8Q9C3_9CELL</name>
<dbReference type="GO" id="GO:0016853">
    <property type="term" value="F:isomerase activity"/>
    <property type="evidence" value="ECO:0007669"/>
    <property type="project" value="UniProtKB-KW"/>
</dbReference>
<dbReference type="InterPro" id="IPR046357">
    <property type="entry name" value="PPIase_dom_sf"/>
</dbReference>
<evidence type="ECO:0000256" key="5">
    <source>
        <dbReference type="RuleBase" id="RU003915"/>
    </source>
</evidence>
<evidence type="ECO:0000256" key="1">
    <source>
        <dbReference type="ARBA" id="ARBA00000971"/>
    </source>
</evidence>
<keyword evidence="9" id="KW-1185">Reference proteome</keyword>
<keyword evidence="6" id="KW-0732">Signal</keyword>
<dbReference type="InterPro" id="IPR001179">
    <property type="entry name" value="PPIase_FKBP_dom"/>
</dbReference>
<keyword evidence="2 4" id="KW-0697">Rotamase</keyword>
<dbReference type="PROSITE" id="PS51257">
    <property type="entry name" value="PROKAR_LIPOPROTEIN"/>
    <property type="match status" value="1"/>
</dbReference>
<reference evidence="8 9" key="1">
    <citation type="submission" date="2020-08" db="EMBL/GenBank/DDBJ databases">
        <title>A Genomic Blueprint of the Chicken Gut Microbiome.</title>
        <authorList>
            <person name="Gilroy R."/>
            <person name="Ravi A."/>
            <person name="Getino M."/>
            <person name="Pursley I."/>
            <person name="Horton D.L."/>
            <person name="Alikhan N.-F."/>
            <person name="Baker D."/>
            <person name="Gharbi K."/>
            <person name="Hall N."/>
            <person name="Watson M."/>
            <person name="Adriaenssens E.M."/>
            <person name="Foster-Nyarko E."/>
            <person name="Jarju S."/>
            <person name="Secka A."/>
            <person name="Antonio M."/>
            <person name="Oren A."/>
            <person name="Chaudhuri R."/>
            <person name="La Ragione R.M."/>
            <person name="Hildebrand F."/>
            <person name="Pallen M.J."/>
        </authorList>
    </citation>
    <scope>NUCLEOTIDE SEQUENCE [LARGE SCALE GENOMIC DNA]</scope>
    <source>
        <strain evidence="8 9">Sa3CUA2</strain>
    </source>
</reference>
<dbReference type="Proteomes" id="UP000604241">
    <property type="component" value="Unassembled WGS sequence"/>
</dbReference>
<organism evidence="8 9">
    <name type="scientific">Cellulomonas avistercoris</name>
    <dbReference type="NCBI Taxonomy" id="2762242"/>
    <lineage>
        <taxon>Bacteria</taxon>
        <taxon>Bacillati</taxon>
        <taxon>Actinomycetota</taxon>
        <taxon>Actinomycetes</taxon>
        <taxon>Micrococcales</taxon>
        <taxon>Cellulomonadaceae</taxon>
        <taxon>Cellulomonas</taxon>
    </lineage>
</organism>
<dbReference type="SUPFAM" id="SSF54534">
    <property type="entry name" value="FKBP-like"/>
    <property type="match status" value="1"/>
</dbReference>
<gene>
    <name evidence="8" type="ORF">H9657_01815</name>
</gene>
<evidence type="ECO:0000256" key="3">
    <source>
        <dbReference type="ARBA" id="ARBA00023235"/>
    </source>
</evidence>
<dbReference type="Pfam" id="PF00254">
    <property type="entry name" value="FKBP_C"/>
    <property type="match status" value="1"/>
</dbReference>
<dbReference type="EC" id="5.2.1.8" evidence="5"/>
<protein>
    <recommendedName>
        <fullName evidence="5">Peptidyl-prolyl cis-trans isomerase</fullName>
        <ecNumber evidence="5">5.2.1.8</ecNumber>
    </recommendedName>
</protein>
<proteinExistence type="inferred from homology"/>
<feature type="chain" id="PRO_5045990219" description="Peptidyl-prolyl cis-trans isomerase" evidence="6">
    <location>
        <begin position="22"/>
        <end position="292"/>
    </location>
</feature>
<evidence type="ECO:0000313" key="8">
    <source>
        <dbReference type="EMBL" id="MBD7917018.1"/>
    </source>
</evidence>
<comment type="catalytic activity">
    <reaction evidence="1 4 5">
        <text>[protein]-peptidylproline (omega=180) = [protein]-peptidylproline (omega=0)</text>
        <dbReference type="Rhea" id="RHEA:16237"/>
        <dbReference type="Rhea" id="RHEA-COMP:10747"/>
        <dbReference type="Rhea" id="RHEA-COMP:10748"/>
        <dbReference type="ChEBI" id="CHEBI:83833"/>
        <dbReference type="ChEBI" id="CHEBI:83834"/>
        <dbReference type="EC" id="5.2.1.8"/>
    </reaction>
</comment>
<dbReference type="PROSITE" id="PS50059">
    <property type="entry name" value="FKBP_PPIASE"/>
    <property type="match status" value="1"/>
</dbReference>
<feature type="domain" description="PPIase FKBP-type" evidence="7">
    <location>
        <begin position="201"/>
        <end position="285"/>
    </location>
</feature>
<comment type="similarity">
    <text evidence="5">Belongs to the FKBP-type PPIase family.</text>
</comment>
<dbReference type="EMBL" id="JACSQV010000001">
    <property type="protein sequence ID" value="MBD7917018.1"/>
    <property type="molecule type" value="Genomic_DNA"/>
</dbReference>
<evidence type="ECO:0000256" key="2">
    <source>
        <dbReference type="ARBA" id="ARBA00023110"/>
    </source>
</evidence>
<accession>A0ABR8Q9C3</accession>
<comment type="caution">
    <text evidence="8">The sequence shown here is derived from an EMBL/GenBank/DDBJ whole genome shotgun (WGS) entry which is preliminary data.</text>
</comment>
<feature type="signal peptide" evidence="6">
    <location>
        <begin position="1"/>
        <end position="21"/>
    </location>
</feature>
<evidence type="ECO:0000256" key="4">
    <source>
        <dbReference type="PROSITE-ProRule" id="PRU00277"/>
    </source>
</evidence>
<sequence length="292" mass="30466">MRWVTGARRVAVAVLVGLVLAACTATTTVEPEVTVTGGAGEAPTVTYLTPLTVDETYRETIWPGTGAELVDGAPVLIDFWLENARDASLVKESYSTSPTPRMLTVEDLGTDLYETLRGQQVGARLLQVAPGGSGADYPTVTVLDVLPTRAVGQPITPDPTLPVVTEGNDGSLTLTPTGAPPPDRLVVEPLVRGTGPQVAEGDVITVQYAGFSWDDGALFDSTWQRGLPVSFLLSDVPSWAEGLVDQPAGSRVMLVVPPSYPLGVTDGEELAGKTVVFVIDILATGSPAQGAS</sequence>